<dbReference type="RefSeq" id="WP_344631924.1">
    <property type="nucleotide sequence ID" value="NZ_BAAATJ010000015.1"/>
</dbReference>
<accession>A0ABN3IGC7</accession>
<comment type="subcellular location">
    <subcellularLocation>
        <location evidence="1">Membrane</location>
        <topology evidence="1">Multi-pass membrane protein</topology>
    </subcellularLocation>
</comment>
<sequence>MEFLVFLGRVLFALLFLSAAVGHLLGSRQMAGYAAFMGVPASRAATVAGGVLLLLGGLSVLLGVWPDLGALLLAVFLVPTAFVMHPFWKRGDPIVRQQTTTSFLKDLSLAGAALMTAGFFARCGDDLGLTFTGPLFSPG</sequence>
<evidence type="ECO:0000256" key="1">
    <source>
        <dbReference type="ARBA" id="ARBA00004141"/>
    </source>
</evidence>
<evidence type="ECO:0008006" key="8">
    <source>
        <dbReference type="Google" id="ProtNLM"/>
    </source>
</evidence>
<evidence type="ECO:0000313" key="7">
    <source>
        <dbReference type="Proteomes" id="UP001500058"/>
    </source>
</evidence>
<name>A0ABN3IGC7_9ACTN</name>
<feature type="transmembrane region" description="Helical" evidence="5">
    <location>
        <begin position="45"/>
        <end position="65"/>
    </location>
</feature>
<reference evidence="6 7" key="1">
    <citation type="journal article" date="2019" name="Int. J. Syst. Evol. Microbiol.">
        <title>The Global Catalogue of Microorganisms (GCM) 10K type strain sequencing project: providing services to taxonomists for standard genome sequencing and annotation.</title>
        <authorList>
            <consortium name="The Broad Institute Genomics Platform"/>
            <consortium name="The Broad Institute Genome Sequencing Center for Infectious Disease"/>
            <person name="Wu L."/>
            <person name="Ma J."/>
        </authorList>
    </citation>
    <scope>NUCLEOTIDE SEQUENCE [LARGE SCALE GENOMIC DNA]</scope>
    <source>
        <strain evidence="6 7">JCM 6921</strain>
    </source>
</reference>
<evidence type="ECO:0000256" key="3">
    <source>
        <dbReference type="ARBA" id="ARBA00022989"/>
    </source>
</evidence>
<keyword evidence="7" id="KW-1185">Reference proteome</keyword>
<feature type="transmembrane region" description="Helical" evidence="5">
    <location>
        <begin position="6"/>
        <end position="25"/>
    </location>
</feature>
<organism evidence="6 7">
    <name type="scientific">Streptomyces glaucosporus</name>
    <dbReference type="NCBI Taxonomy" id="284044"/>
    <lineage>
        <taxon>Bacteria</taxon>
        <taxon>Bacillati</taxon>
        <taxon>Actinomycetota</taxon>
        <taxon>Actinomycetes</taxon>
        <taxon>Kitasatosporales</taxon>
        <taxon>Streptomycetaceae</taxon>
        <taxon>Streptomyces</taxon>
    </lineage>
</organism>
<dbReference type="Pfam" id="PF07681">
    <property type="entry name" value="DoxX"/>
    <property type="match status" value="1"/>
</dbReference>
<keyword evidence="2 5" id="KW-0812">Transmembrane</keyword>
<dbReference type="InterPro" id="IPR032808">
    <property type="entry name" value="DoxX"/>
</dbReference>
<gene>
    <name evidence="6" type="ORF">GCM10010420_34410</name>
</gene>
<evidence type="ECO:0000256" key="5">
    <source>
        <dbReference type="SAM" id="Phobius"/>
    </source>
</evidence>
<keyword evidence="3 5" id="KW-1133">Transmembrane helix</keyword>
<proteinExistence type="predicted"/>
<protein>
    <recommendedName>
        <fullName evidence="8">DoxX family protein</fullName>
    </recommendedName>
</protein>
<feature type="transmembrane region" description="Helical" evidence="5">
    <location>
        <begin position="71"/>
        <end position="88"/>
    </location>
</feature>
<evidence type="ECO:0000256" key="2">
    <source>
        <dbReference type="ARBA" id="ARBA00022692"/>
    </source>
</evidence>
<evidence type="ECO:0000313" key="6">
    <source>
        <dbReference type="EMBL" id="GAA2404101.1"/>
    </source>
</evidence>
<keyword evidence="4 5" id="KW-0472">Membrane</keyword>
<dbReference type="Proteomes" id="UP001500058">
    <property type="component" value="Unassembled WGS sequence"/>
</dbReference>
<dbReference type="EMBL" id="BAAATJ010000015">
    <property type="protein sequence ID" value="GAA2404101.1"/>
    <property type="molecule type" value="Genomic_DNA"/>
</dbReference>
<comment type="caution">
    <text evidence="6">The sequence shown here is derived from an EMBL/GenBank/DDBJ whole genome shotgun (WGS) entry which is preliminary data.</text>
</comment>
<evidence type="ECO:0000256" key="4">
    <source>
        <dbReference type="ARBA" id="ARBA00023136"/>
    </source>
</evidence>